<dbReference type="EMBL" id="GISG01155254">
    <property type="protein sequence ID" value="MBA4648347.1"/>
    <property type="molecule type" value="Transcribed_RNA"/>
</dbReference>
<proteinExistence type="predicted"/>
<keyword evidence="2" id="KW-1133">Transmembrane helix</keyword>
<accession>A0A7C9DRM4</accession>
<keyword evidence="2" id="KW-0812">Transmembrane</keyword>
<reference evidence="3" key="1">
    <citation type="journal article" date="2013" name="J. Plant Res.">
        <title>Effect of fungi and light on seed germination of three Opuntia species from semiarid lands of central Mexico.</title>
        <authorList>
            <person name="Delgado-Sanchez P."/>
            <person name="Jimenez-Bremont J.F."/>
            <person name="Guerrero-Gonzalez Mde L."/>
            <person name="Flores J."/>
        </authorList>
    </citation>
    <scope>NUCLEOTIDE SEQUENCE</scope>
    <source>
        <tissue evidence="3">Cladode</tissue>
    </source>
</reference>
<keyword evidence="2" id="KW-0472">Membrane</keyword>
<dbReference type="AlphaFoldDB" id="A0A7C9DRM4"/>
<reference evidence="3" key="2">
    <citation type="submission" date="2020-07" db="EMBL/GenBank/DDBJ databases">
        <authorList>
            <person name="Vera ALvarez R."/>
            <person name="Arias-Moreno D.M."/>
            <person name="Jimenez-Jacinto V."/>
            <person name="Jimenez-Bremont J.F."/>
            <person name="Swaminathan K."/>
            <person name="Moose S.P."/>
            <person name="Guerrero-Gonzalez M.L."/>
            <person name="Marino-Ramirez L."/>
            <person name="Landsman D."/>
            <person name="Rodriguez-Kessler M."/>
            <person name="Delgado-Sanchez P."/>
        </authorList>
    </citation>
    <scope>NUCLEOTIDE SEQUENCE</scope>
    <source>
        <tissue evidence="3">Cladode</tissue>
    </source>
</reference>
<name>A0A7C9DRM4_OPUST</name>
<organism evidence="3">
    <name type="scientific">Opuntia streptacantha</name>
    <name type="common">Prickly pear cactus</name>
    <name type="synonym">Opuntia cardona</name>
    <dbReference type="NCBI Taxonomy" id="393608"/>
    <lineage>
        <taxon>Eukaryota</taxon>
        <taxon>Viridiplantae</taxon>
        <taxon>Streptophyta</taxon>
        <taxon>Embryophyta</taxon>
        <taxon>Tracheophyta</taxon>
        <taxon>Spermatophyta</taxon>
        <taxon>Magnoliopsida</taxon>
        <taxon>eudicotyledons</taxon>
        <taxon>Gunneridae</taxon>
        <taxon>Pentapetalae</taxon>
        <taxon>Caryophyllales</taxon>
        <taxon>Cactineae</taxon>
        <taxon>Cactaceae</taxon>
        <taxon>Opuntioideae</taxon>
        <taxon>Opuntia</taxon>
    </lineage>
</organism>
<protein>
    <submittedName>
        <fullName evidence="3">Uncharacterized protein</fullName>
    </submittedName>
</protein>
<feature type="transmembrane region" description="Helical" evidence="2">
    <location>
        <begin position="33"/>
        <end position="53"/>
    </location>
</feature>
<feature type="region of interest" description="Disordered" evidence="1">
    <location>
        <begin position="74"/>
        <end position="102"/>
    </location>
</feature>
<evidence type="ECO:0000256" key="1">
    <source>
        <dbReference type="SAM" id="MobiDB-lite"/>
    </source>
</evidence>
<dbReference type="EMBL" id="GISG01155253">
    <property type="protein sequence ID" value="MBA4648346.1"/>
    <property type="molecule type" value="Transcribed_RNA"/>
</dbReference>
<sequence length="142" mass="15449">MSGFFITYHGAFTPFPATPYPSLYFSSSGPTTLISSFFIFFLISPSFSLFFSITTGSKILIPSNKLMCFESDSDFGGSGESGLDSTEASGFPAPASGSRPRARRSCWRRNSASRLRDCSRFNCSSLAASSSSLRTFSRFSKL</sequence>
<evidence type="ECO:0000256" key="2">
    <source>
        <dbReference type="SAM" id="Phobius"/>
    </source>
</evidence>
<evidence type="ECO:0000313" key="3">
    <source>
        <dbReference type="EMBL" id="MBA4648347.1"/>
    </source>
</evidence>